<dbReference type="RefSeq" id="WP_145040730.1">
    <property type="nucleotide sequence ID" value="NZ_CP036347.1"/>
</dbReference>
<evidence type="ECO:0000313" key="2">
    <source>
        <dbReference type="Proteomes" id="UP000320722"/>
    </source>
</evidence>
<protein>
    <submittedName>
        <fullName evidence="1">Uncharacterized protein</fullName>
    </submittedName>
</protein>
<gene>
    <name evidence="1" type="ORF">V6x_28590</name>
</gene>
<reference evidence="1 2" key="1">
    <citation type="submission" date="2019-02" db="EMBL/GenBank/DDBJ databases">
        <title>Deep-cultivation of Planctomycetes and their phenomic and genomic characterization uncovers novel biology.</title>
        <authorList>
            <person name="Wiegand S."/>
            <person name="Jogler M."/>
            <person name="Boedeker C."/>
            <person name="Pinto D."/>
            <person name="Vollmers J."/>
            <person name="Rivas-Marin E."/>
            <person name="Kohn T."/>
            <person name="Peeters S.H."/>
            <person name="Heuer A."/>
            <person name="Rast P."/>
            <person name="Oberbeckmann S."/>
            <person name="Bunk B."/>
            <person name="Jeske O."/>
            <person name="Meyerdierks A."/>
            <person name="Storesund J.E."/>
            <person name="Kallscheuer N."/>
            <person name="Luecker S."/>
            <person name="Lage O.M."/>
            <person name="Pohl T."/>
            <person name="Merkel B.J."/>
            <person name="Hornburger P."/>
            <person name="Mueller R.-W."/>
            <person name="Bruemmer F."/>
            <person name="Labrenz M."/>
            <person name="Spormann A.M."/>
            <person name="Op den Camp H."/>
            <person name="Overmann J."/>
            <person name="Amann R."/>
            <person name="Jetten M.S.M."/>
            <person name="Mascher T."/>
            <person name="Medema M.H."/>
            <person name="Devos D.P."/>
            <person name="Kaster A.-K."/>
            <person name="Ovreas L."/>
            <person name="Rohde M."/>
            <person name="Galperin M.Y."/>
            <person name="Jogler C."/>
        </authorList>
    </citation>
    <scope>NUCLEOTIDE SEQUENCE [LARGE SCALE GENOMIC DNA]</scope>
    <source>
        <strain evidence="1 2">V6</strain>
    </source>
</reference>
<evidence type="ECO:0000313" key="1">
    <source>
        <dbReference type="EMBL" id="QDU03147.1"/>
    </source>
</evidence>
<sequence length="103" mass="11925">MVDQNQPKPPSKKRVRTRISYTATVEVLDATNHPVARERIVENMETVDQAGFSAALKKVTDLQKKHQDEIDKDHQQEMKRYQEAQRIASMSITERILSWLFSG</sequence>
<proteinExistence type="predicted"/>
<name>A0A517WD56_9PLAN</name>
<dbReference type="AlphaFoldDB" id="A0A517WD56"/>
<dbReference type="Proteomes" id="UP000320722">
    <property type="component" value="Chromosome"/>
</dbReference>
<organism evidence="1 2">
    <name type="scientific">Gimesia chilikensis</name>
    <dbReference type="NCBI Taxonomy" id="2605989"/>
    <lineage>
        <taxon>Bacteria</taxon>
        <taxon>Pseudomonadati</taxon>
        <taxon>Planctomycetota</taxon>
        <taxon>Planctomycetia</taxon>
        <taxon>Planctomycetales</taxon>
        <taxon>Planctomycetaceae</taxon>
        <taxon>Gimesia</taxon>
    </lineage>
</organism>
<accession>A0A517WD56</accession>
<dbReference type="EMBL" id="CP036347">
    <property type="protein sequence ID" value="QDU03147.1"/>
    <property type="molecule type" value="Genomic_DNA"/>
</dbReference>